<dbReference type="Proteomes" id="UP000582016">
    <property type="component" value="Unassembled WGS sequence"/>
</dbReference>
<feature type="region of interest" description="Disordered" evidence="1">
    <location>
        <begin position="160"/>
        <end position="233"/>
    </location>
</feature>
<gene>
    <name evidence="3" type="ORF">FPHYL_12126</name>
</gene>
<evidence type="ECO:0000313" key="3">
    <source>
        <dbReference type="EMBL" id="KAF5540183.1"/>
    </source>
</evidence>
<dbReference type="AlphaFoldDB" id="A0A8H5IQG0"/>
<keyword evidence="4" id="KW-1185">Reference proteome</keyword>
<evidence type="ECO:0000313" key="4">
    <source>
        <dbReference type="Proteomes" id="UP000582016"/>
    </source>
</evidence>
<sequence length="233" mass="25858">MKINIVVLIALDILPILSKSTGGTEIQIQCPSLPPNRHVSRLHCKLADGSLAHADGPGPFDCEMSYIAIRPPTSKGSTNQYSKESSNKGSEQCELLLIKLSDDGVLQHRCCQGGVAVFATEDHQVPSPQPIYPMDGMQEPMQHLQTDSQVVDEELQFKREEEFKDEYNDSGGGYDDDEGEEGSEDEDDDAEDEREEDEDEEEDYESYGVDEDINDGNPLDSEAGQLPEEFKDL</sequence>
<protein>
    <submittedName>
        <fullName evidence="3">Uncharacterized protein</fullName>
    </submittedName>
</protein>
<reference evidence="3 4" key="1">
    <citation type="submission" date="2020-05" db="EMBL/GenBank/DDBJ databases">
        <title>Identification and distribution of gene clusters putatively required for synthesis of sphingolipid metabolism inhibitors in phylogenetically diverse species of the filamentous fungus Fusarium.</title>
        <authorList>
            <person name="Kim H.-S."/>
            <person name="Busman M."/>
            <person name="Brown D.W."/>
            <person name="Divon H."/>
            <person name="Uhlig S."/>
            <person name="Proctor R.H."/>
        </authorList>
    </citation>
    <scope>NUCLEOTIDE SEQUENCE [LARGE SCALE GENOMIC DNA]</scope>
    <source>
        <strain evidence="3 4">NRRL 13617</strain>
    </source>
</reference>
<evidence type="ECO:0000256" key="1">
    <source>
        <dbReference type="SAM" id="MobiDB-lite"/>
    </source>
</evidence>
<dbReference type="OrthoDB" id="5102538at2759"/>
<evidence type="ECO:0000256" key="2">
    <source>
        <dbReference type="SAM" id="SignalP"/>
    </source>
</evidence>
<organism evidence="3 4">
    <name type="scientific">Fusarium phyllophilum</name>
    <dbReference type="NCBI Taxonomy" id="47803"/>
    <lineage>
        <taxon>Eukaryota</taxon>
        <taxon>Fungi</taxon>
        <taxon>Dikarya</taxon>
        <taxon>Ascomycota</taxon>
        <taxon>Pezizomycotina</taxon>
        <taxon>Sordariomycetes</taxon>
        <taxon>Hypocreomycetidae</taxon>
        <taxon>Hypocreales</taxon>
        <taxon>Nectriaceae</taxon>
        <taxon>Fusarium</taxon>
        <taxon>Fusarium fujikuroi species complex</taxon>
    </lineage>
</organism>
<accession>A0A8H5IQG0</accession>
<proteinExistence type="predicted"/>
<feature type="chain" id="PRO_5034096453" evidence="2">
    <location>
        <begin position="24"/>
        <end position="233"/>
    </location>
</feature>
<feature type="compositionally biased region" description="Acidic residues" evidence="1">
    <location>
        <begin position="174"/>
        <end position="214"/>
    </location>
</feature>
<dbReference type="EMBL" id="JAAOAQ010000597">
    <property type="protein sequence ID" value="KAF5540183.1"/>
    <property type="molecule type" value="Genomic_DNA"/>
</dbReference>
<keyword evidence="2" id="KW-0732">Signal</keyword>
<feature type="signal peptide" evidence="2">
    <location>
        <begin position="1"/>
        <end position="23"/>
    </location>
</feature>
<comment type="caution">
    <text evidence="3">The sequence shown here is derived from an EMBL/GenBank/DDBJ whole genome shotgun (WGS) entry which is preliminary data.</text>
</comment>
<name>A0A8H5IQG0_9HYPO</name>